<dbReference type="InterPro" id="IPR005845">
    <property type="entry name" value="A-D-PHexomutase_a/b/a-II"/>
</dbReference>
<dbReference type="Proteomes" id="UP000029448">
    <property type="component" value="Unassembled WGS sequence"/>
</dbReference>
<evidence type="ECO:0000259" key="11">
    <source>
        <dbReference type="Pfam" id="PF02880"/>
    </source>
</evidence>
<dbReference type="AlphaFoldDB" id="A0A094YM71"/>
<keyword evidence="6 12" id="KW-0413">Isomerase</keyword>
<dbReference type="Pfam" id="PF02880">
    <property type="entry name" value="PGM_PMM_III"/>
    <property type="match status" value="1"/>
</dbReference>
<accession>A0A094YM71</accession>
<evidence type="ECO:0000256" key="5">
    <source>
        <dbReference type="ARBA" id="ARBA00022842"/>
    </source>
</evidence>
<evidence type="ECO:0000256" key="1">
    <source>
        <dbReference type="ARBA" id="ARBA00001946"/>
    </source>
</evidence>
<dbReference type="PANTHER" id="PTHR42946">
    <property type="entry name" value="PHOSPHOHEXOSE MUTASE"/>
    <property type="match status" value="1"/>
</dbReference>
<dbReference type="STRING" id="104102.AtDm6_1798"/>
<comment type="similarity">
    <text evidence="2 7">Belongs to the phosphohexose mutase family.</text>
</comment>
<proteinExistence type="inferred from homology"/>
<dbReference type="InterPro" id="IPR005844">
    <property type="entry name" value="A-D-PHexomutase_a/b/a-I"/>
</dbReference>
<keyword evidence="4 7" id="KW-0479">Metal-binding</keyword>
<feature type="domain" description="Alpha-D-phosphohexomutase alpha/beta/alpha" evidence="11">
    <location>
        <begin position="273"/>
        <end position="390"/>
    </location>
</feature>
<dbReference type="Gene3D" id="3.40.120.10">
    <property type="entry name" value="Alpha-D-Glucose-1,6-Bisphosphate, subunit A, domain 3"/>
    <property type="match status" value="3"/>
</dbReference>
<dbReference type="SUPFAM" id="SSF53738">
    <property type="entry name" value="Phosphoglucomutase, first 3 domains"/>
    <property type="match status" value="3"/>
</dbReference>
<organism evidence="12 13">
    <name type="scientific">Acetobacter tropicalis</name>
    <dbReference type="NCBI Taxonomy" id="104102"/>
    <lineage>
        <taxon>Bacteria</taxon>
        <taxon>Pseudomonadati</taxon>
        <taxon>Pseudomonadota</taxon>
        <taxon>Alphaproteobacteria</taxon>
        <taxon>Acetobacterales</taxon>
        <taxon>Acetobacteraceae</taxon>
        <taxon>Acetobacter</taxon>
    </lineage>
</organism>
<feature type="domain" description="Alpha-D-phosphohexomutase alpha/beta/alpha" evidence="10">
    <location>
        <begin position="170"/>
        <end position="266"/>
    </location>
</feature>
<dbReference type="EMBL" id="JOKM01000069">
    <property type="protein sequence ID" value="KGB23150.1"/>
    <property type="molecule type" value="Genomic_DNA"/>
</dbReference>
<keyword evidence="3" id="KW-0597">Phosphoprotein</keyword>
<dbReference type="PATRIC" id="fig|104102.7.peg.1777"/>
<dbReference type="InterPro" id="IPR016055">
    <property type="entry name" value="A-D-PHexomutase_a/b/a-I/II/III"/>
</dbReference>
<dbReference type="PANTHER" id="PTHR42946:SF1">
    <property type="entry name" value="PHOSPHOGLUCOMUTASE (ALPHA-D-GLUCOSE-1,6-BISPHOSPHATE-DEPENDENT)"/>
    <property type="match status" value="1"/>
</dbReference>
<name>A0A094YM71_9PROT</name>
<dbReference type="PROSITE" id="PS00710">
    <property type="entry name" value="PGM_PMM"/>
    <property type="match status" value="1"/>
</dbReference>
<evidence type="ECO:0000259" key="10">
    <source>
        <dbReference type="Pfam" id="PF02879"/>
    </source>
</evidence>
<evidence type="ECO:0000256" key="7">
    <source>
        <dbReference type="RuleBase" id="RU004326"/>
    </source>
</evidence>
<reference evidence="12 13" key="1">
    <citation type="submission" date="2014-06" db="EMBL/GenBank/DDBJ databases">
        <title>Functional and comparative genomic analyses of the Drosophila gut microbiota identify candidate symbiosis factors.</title>
        <authorList>
            <person name="Newell P.D."/>
            <person name="Chaston J.M."/>
            <person name="Douglas A.E."/>
        </authorList>
    </citation>
    <scope>NUCLEOTIDE SEQUENCE [LARGE SCALE GENOMIC DNA]</scope>
    <source>
        <strain evidence="12 13">DmCS_006</strain>
    </source>
</reference>
<evidence type="ECO:0000259" key="9">
    <source>
        <dbReference type="Pfam" id="PF02878"/>
    </source>
</evidence>
<evidence type="ECO:0000256" key="2">
    <source>
        <dbReference type="ARBA" id="ARBA00010231"/>
    </source>
</evidence>
<dbReference type="GO" id="GO:0000287">
    <property type="term" value="F:magnesium ion binding"/>
    <property type="evidence" value="ECO:0007669"/>
    <property type="project" value="InterPro"/>
</dbReference>
<dbReference type="GO" id="GO:0005975">
    <property type="term" value="P:carbohydrate metabolic process"/>
    <property type="evidence" value="ECO:0007669"/>
    <property type="project" value="InterPro"/>
</dbReference>
<evidence type="ECO:0000256" key="3">
    <source>
        <dbReference type="ARBA" id="ARBA00022553"/>
    </source>
</evidence>
<keyword evidence="13" id="KW-1185">Reference proteome</keyword>
<sequence>MKISQWMEQSGVNFGTSGARGLVSKMTDMVCFAYTMGYLQHLSTLGEFSPQTMVAVAGDLRSSTPRIMGACIAAIEYMGGRPLFCGFVPSPALCHYAFALKIPSLMVTGSHIPADRNGIKFNRAQGEFLKNDEEAMRAQDIELPKEMFDTEGMLIKSVAFPPITDVLPDFIARYRDFFGPDALRGFYLGIYQHSAVGRDVLVDIVESLGAEAIPLARSKSFVAVDTEAVRPEDIALARKWAEPRKFDAILTTDGDSDRPLLADKDGHWLRGDVLGILASRFLKAASVTTPVSSNTALEKAGFAQHMQRTRIGSPFVISEMMKAIEAGVTPAVGYEANGGFLLGSDVTYEERTLSALPTRDSVLPMICALVAAKLEKKGLSSLVNDLPRRFTQSDRLTEMPTEKSLYHIDLLRKNPNENVENLGFSEICGFLSHVDETDGLRMTFQNDDIVHLRPSGNAPELRIYVETDSPDRTETLLQQGLNILAKWKEPLPENQLQNFHK</sequence>
<dbReference type="InterPro" id="IPR005846">
    <property type="entry name" value="A-D-PHexomutase_a/b/a-III"/>
</dbReference>
<dbReference type="GO" id="GO:0004615">
    <property type="term" value="F:phosphomannomutase activity"/>
    <property type="evidence" value="ECO:0007669"/>
    <property type="project" value="UniProtKB-EC"/>
</dbReference>
<dbReference type="EC" id="5.4.2.8" evidence="12"/>
<dbReference type="InterPro" id="IPR036900">
    <property type="entry name" value="A-D-PHexomutase_C_sf"/>
</dbReference>
<dbReference type="InterPro" id="IPR005843">
    <property type="entry name" value="A-D-PHexomutase_C"/>
</dbReference>
<dbReference type="InterPro" id="IPR016066">
    <property type="entry name" value="A-D-PHexomutase_CS"/>
</dbReference>
<dbReference type="Pfam" id="PF02878">
    <property type="entry name" value="PGM_PMM_I"/>
    <property type="match status" value="1"/>
</dbReference>
<comment type="caution">
    <text evidence="12">The sequence shown here is derived from an EMBL/GenBank/DDBJ whole genome shotgun (WGS) entry which is preliminary data.</text>
</comment>
<keyword evidence="5 7" id="KW-0460">Magnesium</keyword>
<feature type="domain" description="Alpha-D-phosphohexomutase alpha/beta/alpha" evidence="9">
    <location>
        <begin position="13"/>
        <end position="134"/>
    </location>
</feature>
<protein>
    <submittedName>
        <fullName evidence="12">Phosphomannomutase</fullName>
        <ecNumber evidence="12">5.4.2.8</ecNumber>
    </submittedName>
</protein>
<dbReference type="InterPro" id="IPR050060">
    <property type="entry name" value="Phosphoglucosamine_mutase"/>
</dbReference>
<dbReference type="SUPFAM" id="SSF55957">
    <property type="entry name" value="Phosphoglucomutase, C-terminal domain"/>
    <property type="match status" value="1"/>
</dbReference>
<evidence type="ECO:0000313" key="13">
    <source>
        <dbReference type="Proteomes" id="UP000029448"/>
    </source>
</evidence>
<evidence type="ECO:0000256" key="6">
    <source>
        <dbReference type="ARBA" id="ARBA00023235"/>
    </source>
</evidence>
<dbReference type="Gene3D" id="3.30.310.50">
    <property type="entry name" value="Alpha-D-phosphohexomutase, C-terminal domain"/>
    <property type="match status" value="1"/>
</dbReference>
<comment type="cofactor">
    <cofactor evidence="1">
        <name>Mg(2+)</name>
        <dbReference type="ChEBI" id="CHEBI:18420"/>
    </cofactor>
</comment>
<gene>
    <name evidence="12" type="ORF">AtDm6_1798</name>
</gene>
<evidence type="ECO:0000259" key="8">
    <source>
        <dbReference type="Pfam" id="PF00408"/>
    </source>
</evidence>
<evidence type="ECO:0000313" key="12">
    <source>
        <dbReference type="EMBL" id="KGB23150.1"/>
    </source>
</evidence>
<dbReference type="Pfam" id="PF02879">
    <property type="entry name" value="PGM_PMM_II"/>
    <property type="match status" value="1"/>
</dbReference>
<dbReference type="Pfam" id="PF00408">
    <property type="entry name" value="PGM_PMM_IV"/>
    <property type="match status" value="1"/>
</dbReference>
<evidence type="ECO:0000256" key="4">
    <source>
        <dbReference type="ARBA" id="ARBA00022723"/>
    </source>
</evidence>
<dbReference type="CDD" id="cd03088">
    <property type="entry name" value="ManB"/>
    <property type="match status" value="1"/>
</dbReference>
<feature type="domain" description="Alpha-D-phosphohexomutase C-terminal" evidence="8">
    <location>
        <begin position="436"/>
        <end position="477"/>
    </location>
</feature>